<dbReference type="EMBL" id="JBHSKJ010000003">
    <property type="protein sequence ID" value="MFC5144142.1"/>
    <property type="molecule type" value="Genomic_DNA"/>
</dbReference>
<gene>
    <name evidence="4" type="ORF">ACFPP6_05515</name>
</gene>
<feature type="region of interest" description="Disordered" evidence="1">
    <location>
        <begin position="1"/>
        <end position="20"/>
    </location>
</feature>
<accession>A0ABV9ZS59</accession>
<feature type="region of interest" description="Disordered" evidence="1">
    <location>
        <begin position="198"/>
        <end position="221"/>
    </location>
</feature>
<proteinExistence type="predicted"/>
<dbReference type="InterPro" id="IPR045851">
    <property type="entry name" value="AMP-bd_C_sf"/>
</dbReference>
<protein>
    <submittedName>
        <fullName evidence="4">Amino acid adenylation domain-containing protein</fullName>
    </submittedName>
</protein>
<dbReference type="RefSeq" id="WP_382037779.1">
    <property type="nucleotide sequence ID" value="NZ_JBHSKJ010000003.1"/>
</dbReference>
<feature type="domain" description="AMP-dependent synthetase/ligase" evidence="2">
    <location>
        <begin position="62"/>
        <end position="441"/>
    </location>
</feature>
<organism evidence="4 5">
    <name type="scientific">Streptomyces aureoversilis</name>
    <dbReference type="NCBI Taxonomy" id="67277"/>
    <lineage>
        <taxon>Bacteria</taxon>
        <taxon>Bacillati</taxon>
        <taxon>Actinomycetota</taxon>
        <taxon>Actinomycetes</taxon>
        <taxon>Kitasatosporales</taxon>
        <taxon>Streptomycetaceae</taxon>
        <taxon>Streptomyces</taxon>
    </lineage>
</organism>
<dbReference type="InterPro" id="IPR000873">
    <property type="entry name" value="AMP-dep_synth/lig_dom"/>
</dbReference>
<name>A0ABV9ZS59_9ACTN</name>
<feature type="compositionally biased region" description="Polar residues" evidence="1">
    <location>
        <begin position="1"/>
        <end position="16"/>
    </location>
</feature>
<dbReference type="InterPro" id="IPR010071">
    <property type="entry name" value="AA_adenyl_dom"/>
</dbReference>
<dbReference type="InterPro" id="IPR042099">
    <property type="entry name" value="ANL_N_sf"/>
</dbReference>
<evidence type="ECO:0000313" key="4">
    <source>
        <dbReference type="EMBL" id="MFC5144142.1"/>
    </source>
</evidence>
<dbReference type="Pfam" id="PF00501">
    <property type="entry name" value="AMP-binding"/>
    <property type="match status" value="1"/>
</dbReference>
<evidence type="ECO:0000259" key="2">
    <source>
        <dbReference type="Pfam" id="PF00501"/>
    </source>
</evidence>
<evidence type="ECO:0000259" key="3">
    <source>
        <dbReference type="Pfam" id="PF13193"/>
    </source>
</evidence>
<dbReference type="Pfam" id="PF13193">
    <property type="entry name" value="AMP-binding_C"/>
    <property type="match status" value="1"/>
</dbReference>
<dbReference type="PANTHER" id="PTHR45527:SF1">
    <property type="entry name" value="FATTY ACID SYNTHASE"/>
    <property type="match status" value="1"/>
</dbReference>
<dbReference type="Gene3D" id="3.40.50.12780">
    <property type="entry name" value="N-terminal domain of ligase-like"/>
    <property type="match status" value="1"/>
</dbReference>
<comment type="caution">
    <text evidence="4">The sequence shown here is derived from an EMBL/GenBank/DDBJ whole genome shotgun (WGS) entry which is preliminary data.</text>
</comment>
<dbReference type="Gene3D" id="3.30.300.30">
    <property type="match status" value="1"/>
</dbReference>
<sequence length="590" mass="62300">MTTSQHAQQDAQQGTLQDAGRAVHVRAELPLAPGAVERANALALRKAQDADTRTGVLEYVVRHAEQAPDRPAVTEGERTLTYRELLERVAAMRDALVSRGVRAGDVVAAVGPRSTGTPVVFLALESLGASYLPVDPGWPEGRVRDVLNRSRAALLLDYSGAGGASGADEAGAAGAAGEAGSTAHAATAAAAAEEIPTLRPPAEGAPGPAAPLPRSTADRSHETRYTIFTSGTTGRPKGATVEHQGMLNHLWAKVADLSLGPDDVVAFTAPLVFDISIWQMLCPLLTGGRLVVVDDSAMRFPRWLVGTLDTAGVTVVELVPTVVGWLVDEAQRLGGGLLKQLRWLLSTGEELHPAAAARVLDGLPHVAVVNAYGPTECSDDVTHHLVTAADLARPRLPVGSPVVNTALYLLVHGADGTWRAAEPGESGELFVGGTGVGLGYLNDPGTTDRAFFRDPFDPDSATGRLYRTGDLARFDEGLVHYLGRGDRQVKVAGVRMELDEIEAVLSRHPAVDKCAVTVSGEGDLAELVAHYCLRSPVTPEALEEALGAALPLPMVPRRWREWDALPLTPNGKIDHRSLQAAAATPRKEAR</sequence>
<feature type="domain" description="AMP-binding enzyme C-terminal" evidence="3">
    <location>
        <begin position="500"/>
        <end position="572"/>
    </location>
</feature>
<dbReference type="SUPFAM" id="SSF56801">
    <property type="entry name" value="Acetyl-CoA synthetase-like"/>
    <property type="match status" value="1"/>
</dbReference>
<keyword evidence="5" id="KW-1185">Reference proteome</keyword>
<dbReference type="Proteomes" id="UP001596222">
    <property type="component" value="Unassembled WGS sequence"/>
</dbReference>
<dbReference type="CDD" id="cd05930">
    <property type="entry name" value="A_NRPS"/>
    <property type="match status" value="1"/>
</dbReference>
<reference evidence="5" key="1">
    <citation type="journal article" date="2019" name="Int. J. Syst. Evol. Microbiol.">
        <title>The Global Catalogue of Microorganisms (GCM) 10K type strain sequencing project: providing services to taxonomists for standard genome sequencing and annotation.</title>
        <authorList>
            <consortium name="The Broad Institute Genomics Platform"/>
            <consortium name="The Broad Institute Genome Sequencing Center for Infectious Disease"/>
            <person name="Wu L."/>
            <person name="Ma J."/>
        </authorList>
    </citation>
    <scope>NUCLEOTIDE SEQUENCE [LARGE SCALE GENOMIC DNA]</scope>
    <source>
        <strain evidence="5">CGMCC 4.1641</strain>
    </source>
</reference>
<evidence type="ECO:0000256" key="1">
    <source>
        <dbReference type="SAM" id="MobiDB-lite"/>
    </source>
</evidence>
<dbReference type="PANTHER" id="PTHR45527">
    <property type="entry name" value="NONRIBOSOMAL PEPTIDE SYNTHETASE"/>
    <property type="match status" value="1"/>
</dbReference>
<evidence type="ECO:0000313" key="5">
    <source>
        <dbReference type="Proteomes" id="UP001596222"/>
    </source>
</evidence>
<dbReference type="NCBIfam" id="TIGR01733">
    <property type="entry name" value="AA-adenyl-dom"/>
    <property type="match status" value="1"/>
</dbReference>
<dbReference type="InterPro" id="IPR025110">
    <property type="entry name" value="AMP-bd_C"/>
</dbReference>